<keyword evidence="4 12" id="KW-0812">Transmembrane</keyword>
<accession>A0AAP0LVG4</accession>
<feature type="transmembrane region" description="Helical" evidence="12">
    <location>
        <begin position="852"/>
        <end position="874"/>
    </location>
</feature>
<evidence type="ECO:0000256" key="11">
    <source>
        <dbReference type="SAM" id="MobiDB-lite"/>
    </source>
</evidence>
<reference evidence="13 14" key="1">
    <citation type="submission" date="2024-05" db="EMBL/GenBank/DDBJ databases">
        <title>Haplotype-resolved chromosome-level genome assembly of Huyou (Citrus changshanensis).</title>
        <authorList>
            <person name="Miao C."/>
            <person name="Chen W."/>
            <person name="Wu Y."/>
            <person name="Wang L."/>
            <person name="Zhao S."/>
            <person name="Grierson D."/>
            <person name="Xu C."/>
            <person name="Chen K."/>
        </authorList>
    </citation>
    <scope>NUCLEOTIDE SEQUENCE [LARGE SCALE GENOMIC DNA]</scope>
    <source>
        <strain evidence="13">01-14</strain>
        <tissue evidence="13">Leaf</tissue>
    </source>
</reference>
<dbReference type="AlphaFoldDB" id="A0AAP0LVG4"/>
<evidence type="ECO:0000256" key="3">
    <source>
        <dbReference type="ARBA" id="ARBA00022679"/>
    </source>
</evidence>
<feature type="compositionally biased region" description="Polar residues" evidence="11">
    <location>
        <begin position="1"/>
        <end position="13"/>
    </location>
</feature>
<dbReference type="InterPro" id="IPR005150">
    <property type="entry name" value="Cellulose_synth"/>
</dbReference>
<proteinExistence type="predicted"/>
<dbReference type="Gene3D" id="3.90.550.10">
    <property type="entry name" value="Spore Coat Polysaccharide Biosynthesis Protein SpsA, Chain A"/>
    <property type="match status" value="2"/>
</dbReference>
<comment type="subcellular location">
    <subcellularLocation>
        <location evidence="1">Endomembrane system</location>
        <topology evidence="1">Multi-pass membrane protein</topology>
    </subcellularLocation>
</comment>
<feature type="active site" evidence="8">
    <location>
        <position position="650"/>
    </location>
</feature>
<feature type="compositionally biased region" description="Low complexity" evidence="11">
    <location>
        <begin position="88"/>
        <end position="97"/>
    </location>
</feature>
<dbReference type="GO" id="GO:0030244">
    <property type="term" value="P:cellulose biosynthetic process"/>
    <property type="evidence" value="ECO:0007669"/>
    <property type="project" value="InterPro"/>
</dbReference>
<evidence type="ECO:0000256" key="10">
    <source>
        <dbReference type="PIRSR" id="PIRSR605150-3"/>
    </source>
</evidence>
<evidence type="ECO:0000256" key="12">
    <source>
        <dbReference type="SAM" id="Phobius"/>
    </source>
</evidence>
<evidence type="ECO:0000256" key="5">
    <source>
        <dbReference type="ARBA" id="ARBA00022989"/>
    </source>
</evidence>
<keyword evidence="3" id="KW-0808">Transferase</keyword>
<evidence type="ECO:0000256" key="6">
    <source>
        <dbReference type="ARBA" id="ARBA00023136"/>
    </source>
</evidence>
<dbReference type="PANTHER" id="PTHR13301">
    <property type="entry name" value="X-BOX TRANSCRIPTION FACTOR-RELATED"/>
    <property type="match status" value="1"/>
</dbReference>
<dbReference type="FunFam" id="3.90.550.10:FF:000194">
    <property type="entry name" value="Cellulose synthase-like protein G2 isoform A"/>
    <property type="match status" value="1"/>
</dbReference>
<feature type="region of interest" description="Disordered" evidence="11">
    <location>
        <begin position="87"/>
        <end position="125"/>
    </location>
</feature>
<keyword evidence="5 12" id="KW-1133">Transmembrane helix</keyword>
<keyword evidence="2" id="KW-0328">Glycosyltransferase</keyword>
<feature type="binding site" evidence="10">
    <location>
        <position position="469"/>
    </location>
    <ligand>
        <name>Mn(2+)</name>
        <dbReference type="ChEBI" id="CHEBI:29035"/>
    </ligand>
</feature>
<feature type="region of interest" description="Disordered" evidence="11">
    <location>
        <begin position="1"/>
        <end position="66"/>
    </location>
</feature>
<feature type="transmembrane region" description="Helical" evidence="12">
    <location>
        <begin position="919"/>
        <end position="938"/>
    </location>
</feature>
<feature type="binding site" evidence="9">
    <location>
        <position position="305"/>
    </location>
    <ligand>
        <name>UDP-alpha-D-glucose</name>
        <dbReference type="ChEBI" id="CHEBI:58885"/>
    </ligand>
</feature>
<protein>
    <recommendedName>
        <fullName evidence="15">Cellulose synthase-like protein G2</fullName>
    </recommendedName>
</protein>
<feature type="binding site" evidence="9">
    <location>
        <position position="304"/>
    </location>
    <ligand>
        <name>UDP-alpha-D-glucose</name>
        <dbReference type="ChEBI" id="CHEBI:58885"/>
    </ligand>
</feature>
<dbReference type="GO" id="GO:0016760">
    <property type="term" value="F:cellulose synthase (UDP-forming) activity"/>
    <property type="evidence" value="ECO:0007669"/>
    <property type="project" value="InterPro"/>
</dbReference>
<dbReference type="GO" id="GO:0071555">
    <property type="term" value="P:cell wall organization"/>
    <property type="evidence" value="ECO:0007669"/>
    <property type="project" value="UniProtKB-KW"/>
</dbReference>
<dbReference type="Proteomes" id="UP001428341">
    <property type="component" value="Unassembled WGS sequence"/>
</dbReference>
<evidence type="ECO:0000256" key="4">
    <source>
        <dbReference type="ARBA" id="ARBA00022692"/>
    </source>
</evidence>
<feature type="binding site" evidence="9">
    <location>
        <position position="334"/>
    </location>
    <ligand>
        <name>UDP-alpha-D-glucose</name>
        <dbReference type="ChEBI" id="CHEBI:58885"/>
    </ligand>
</feature>
<dbReference type="EMBL" id="JBCGBO010000024">
    <property type="protein sequence ID" value="KAK9182800.1"/>
    <property type="molecule type" value="Genomic_DNA"/>
</dbReference>
<evidence type="ECO:0000256" key="1">
    <source>
        <dbReference type="ARBA" id="ARBA00004127"/>
    </source>
</evidence>
<keyword evidence="7" id="KW-0961">Cell wall biogenesis/degradation</keyword>
<comment type="caution">
    <text evidence="13">The sequence shown here is derived from an EMBL/GenBank/DDBJ whole genome shotgun (WGS) entry which is preliminary data.</text>
</comment>
<feature type="binding site" evidence="10">
    <location>
        <position position="493"/>
    </location>
    <ligand>
        <name>Mn(2+)</name>
        <dbReference type="ChEBI" id="CHEBI:29035"/>
    </ligand>
</feature>
<feature type="active site" evidence="8">
    <location>
        <position position="334"/>
    </location>
</feature>
<keyword evidence="14" id="KW-1185">Reference proteome</keyword>
<evidence type="ECO:0000313" key="14">
    <source>
        <dbReference type="Proteomes" id="UP001428341"/>
    </source>
</evidence>
<evidence type="ECO:0000256" key="2">
    <source>
        <dbReference type="ARBA" id="ARBA00022676"/>
    </source>
</evidence>
<evidence type="ECO:0000256" key="9">
    <source>
        <dbReference type="PIRSR" id="PIRSR605150-2"/>
    </source>
</evidence>
<dbReference type="GO" id="GO:0012505">
    <property type="term" value="C:endomembrane system"/>
    <property type="evidence" value="ECO:0007669"/>
    <property type="project" value="UniProtKB-SubCell"/>
</dbReference>
<dbReference type="GO" id="GO:0016020">
    <property type="term" value="C:membrane"/>
    <property type="evidence" value="ECO:0007669"/>
    <property type="project" value="InterPro"/>
</dbReference>
<evidence type="ECO:0000313" key="13">
    <source>
        <dbReference type="EMBL" id="KAK9182800.1"/>
    </source>
</evidence>
<evidence type="ECO:0008006" key="15">
    <source>
        <dbReference type="Google" id="ProtNLM"/>
    </source>
</evidence>
<dbReference type="Pfam" id="PF03552">
    <property type="entry name" value="Cellulose_synt"/>
    <property type="match status" value="2"/>
</dbReference>
<dbReference type="SUPFAM" id="SSF53448">
    <property type="entry name" value="Nucleotide-diphospho-sugar transferases"/>
    <property type="match status" value="1"/>
</dbReference>
<sequence>MGTSVSAEGSQNLMVPPVEMTENAQPTAGPSPECNASFSSRMSTSSLPSLDKSERHAKRPLSPAASKEMHALETKMGFDAVDSGIGKSSYSDSVSSSQIRDAATEMPDTDAGNKSCENSGSSKKMRYDRSIPLNSSFSDTIEAAILDYEELVNRVKWIKAILQSGTIPSNTVRPTWKFLEHRSSKKKLLEDIIFTSRRVIGSSSGSVFAWAVSFARTGVVHALGAYVTESVRVSYFFQVSNARAAPLLPWLLVFAAELLLSFQWLLGIAYRWRPISRTVFPERLPEADQLPGIDVFICTADPTKEPTVEVMNTVLSALALDYPPEKLHVYLSDDGGASITLLGMREAWKFARWWLPFCKRFGIKTICPEAYFSDPENDDVDSGNAAFIVERQKIKEKYTEFKERVTRAIEKWGLENEGISRSRDYPSVVEVIGENDNEAANQEQQINNKMPLLVYVAREKRPSHPHNFKAGGLNVLLRVSGVMSNSPYILMLDCDMYCNDPTSARQAMCFHIDPKISSSLAFVQFPQKFHNISQDDIYDSQLRYIFWSLWYGMDGLKGPIVSGTNFYMKREALYSVSMQEGIDLTELKNSFGPSNEFLKSLRRNSKPSRYDNDSSSTLLQESKFLASCAYESNSKWGEKVGFMYHSLVEDYFTGFKQLHCKGWRSVYLNPERPQFLGTSTTNLNDSLVQGTRWSSGLVQVAISKYCPLIYGPPRMSLLESMAYADLGMFPLLNCLPLWCFATVPQLCLLHGIPLYPEVSSSSFPIFVFVFLSALSKHLYEVLSTGGSIKIWRNEQRIWMIRAVTCQLYGSLNAIMHKLGLAEASFSATNKVADDEQVKLYGMGKFDFRTSKMFLAPLVTIILLNIAAFVCGAIRSTIIAGDWDKMFVQISLPFYILVMNYAIIEGMIVRKDNGRIPPSVTLSSALLSGIFLPLVSIILRH</sequence>
<keyword evidence="6 12" id="KW-0472">Membrane</keyword>
<evidence type="ECO:0000256" key="8">
    <source>
        <dbReference type="PIRSR" id="PIRSR605150-1"/>
    </source>
</evidence>
<gene>
    <name evidence="13" type="ORF">WN944_025946</name>
</gene>
<feature type="compositionally biased region" description="Low complexity" evidence="11">
    <location>
        <begin position="37"/>
        <end position="49"/>
    </location>
</feature>
<feature type="transmembrane region" description="Helical" evidence="12">
    <location>
        <begin position="886"/>
        <end position="907"/>
    </location>
</feature>
<evidence type="ECO:0000256" key="7">
    <source>
        <dbReference type="ARBA" id="ARBA00023316"/>
    </source>
</evidence>
<organism evidence="13 14">
    <name type="scientific">Citrus x changshan-huyou</name>
    <dbReference type="NCBI Taxonomy" id="2935761"/>
    <lineage>
        <taxon>Eukaryota</taxon>
        <taxon>Viridiplantae</taxon>
        <taxon>Streptophyta</taxon>
        <taxon>Embryophyta</taxon>
        <taxon>Tracheophyta</taxon>
        <taxon>Spermatophyta</taxon>
        <taxon>Magnoliopsida</taxon>
        <taxon>eudicotyledons</taxon>
        <taxon>Gunneridae</taxon>
        <taxon>Pentapetalae</taxon>
        <taxon>rosids</taxon>
        <taxon>malvids</taxon>
        <taxon>Sapindales</taxon>
        <taxon>Rutaceae</taxon>
        <taxon>Aurantioideae</taxon>
        <taxon>Citrus</taxon>
    </lineage>
</organism>
<dbReference type="InterPro" id="IPR029044">
    <property type="entry name" value="Nucleotide-diphossugar_trans"/>
</dbReference>
<name>A0AAP0LVG4_9ROSI</name>